<dbReference type="CDD" id="cd05254">
    <property type="entry name" value="dTDP_HR_like_SDR_e"/>
    <property type="match status" value="1"/>
</dbReference>
<dbReference type="Gene3D" id="3.40.50.720">
    <property type="entry name" value="NAD(P)-binding Rossmann-like Domain"/>
    <property type="match status" value="1"/>
</dbReference>
<evidence type="ECO:0000256" key="2">
    <source>
        <dbReference type="ARBA" id="ARBA00010944"/>
    </source>
</evidence>
<evidence type="ECO:0000313" key="8">
    <source>
        <dbReference type="EMBL" id="GAA4133087.1"/>
    </source>
</evidence>
<comment type="similarity">
    <text evidence="2 6">Belongs to the dTDP-4-dehydrorhamnose reductase family.</text>
</comment>
<dbReference type="Proteomes" id="UP001500101">
    <property type="component" value="Unassembled WGS sequence"/>
</dbReference>
<evidence type="ECO:0000256" key="6">
    <source>
        <dbReference type="RuleBase" id="RU364082"/>
    </source>
</evidence>
<protein>
    <recommendedName>
        <fullName evidence="4 6">dTDP-4-dehydrorhamnose reductase</fullName>
        <ecNumber evidence="3 6">1.1.1.133</ecNumber>
    </recommendedName>
</protein>
<dbReference type="SUPFAM" id="SSF51735">
    <property type="entry name" value="NAD(P)-binding Rossmann-fold domains"/>
    <property type="match status" value="1"/>
</dbReference>
<evidence type="ECO:0000256" key="5">
    <source>
        <dbReference type="ARBA" id="ARBA00048200"/>
    </source>
</evidence>
<organism evidence="8 9">
    <name type="scientific">Sphingobacterium kyonggiense</name>
    <dbReference type="NCBI Taxonomy" id="714075"/>
    <lineage>
        <taxon>Bacteria</taxon>
        <taxon>Pseudomonadati</taxon>
        <taxon>Bacteroidota</taxon>
        <taxon>Sphingobacteriia</taxon>
        <taxon>Sphingobacteriales</taxon>
        <taxon>Sphingobacteriaceae</taxon>
        <taxon>Sphingobacterium</taxon>
    </lineage>
</organism>
<name>A0ABP7YAR1_9SPHI</name>
<dbReference type="EMBL" id="BAAAZI010000004">
    <property type="protein sequence ID" value="GAA4133087.1"/>
    <property type="molecule type" value="Genomic_DNA"/>
</dbReference>
<evidence type="ECO:0000313" key="9">
    <source>
        <dbReference type="Proteomes" id="UP001500101"/>
    </source>
</evidence>
<comment type="function">
    <text evidence="6">Catalyzes the reduction of dTDP-6-deoxy-L-lyxo-4-hexulose to yield dTDP-L-rhamnose.</text>
</comment>
<comment type="catalytic activity">
    <reaction evidence="5">
        <text>dTDP-beta-L-rhamnose + NADP(+) = dTDP-4-dehydro-beta-L-rhamnose + NADPH + H(+)</text>
        <dbReference type="Rhea" id="RHEA:21796"/>
        <dbReference type="ChEBI" id="CHEBI:15378"/>
        <dbReference type="ChEBI" id="CHEBI:57510"/>
        <dbReference type="ChEBI" id="CHEBI:57783"/>
        <dbReference type="ChEBI" id="CHEBI:58349"/>
        <dbReference type="ChEBI" id="CHEBI:62830"/>
        <dbReference type="EC" id="1.1.1.133"/>
    </reaction>
</comment>
<comment type="pathway">
    <text evidence="1 6">Carbohydrate biosynthesis; dTDP-L-rhamnose biosynthesis.</text>
</comment>
<comment type="caution">
    <text evidence="8">The sequence shown here is derived from an EMBL/GenBank/DDBJ whole genome shotgun (WGS) entry which is preliminary data.</text>
</comment>
<evidence type="ECO:0000259" key="7">
    <source>
        <dbReference type="Pfam" id="PF04321"/>
    </source>
</evidence>
<dbReference type="InterPro" id="IPR036291">
    <property type="entry name" value="NAD(P)-bd_dom_sf"/>
</dbReference>
<evidence type="ECO:0000256" key="3">
    <source>
        <dbReference type="ARBA" id="ARBA00012929"/>
    </source>
</evidence>
<sequence>MDKLGTSTTRVLLTGSNGLLGQKLTDFIIQKTNYILCCTSQGVNRNPNTVGYDFVQLDLLDQDGLKSLILEFQPTHIIHCAAMTSVEACEQEVEKCQQLNVDLVGDLATWSKELDYHLTFISTDFVFDGKNGPYKEGDPVKACNAYGQSKIEAEALICSSGGRAAILRTILVYGVIADKNRSNLVLWAKQKLEKGEKINVVDDQWRMPTWVDDLAMACILSVKKNAEGIFHISSEQQYSIIEAVYEVADFWGLDKSLISPVHAADIGQAENRPQRTGFYLDKAKTELGYVPTSFKESLNYIDQQIKYYNS</sequence>
<reference evidence="9" key="1">
    <citation type="journal article" date="2019" name="Int. J. Syst. Evol. Microbiol.">
        <title>The Global Catalogue of Microorganisms (GCM) 10K type strain sequencing project: providing services to taxonomists for standard genome sequencing and annotation.</title>
        <authorList>
            <consortium name="The Broad Institute Genomics Platform"/>
            <consortium name="The Broad Institute Genome Sequencing Center for Infectious Disease"/>
            <person name="Wu L."/>
            <person name="Ma J."/>
        </authorList>
    </citation>
    <scope>NUCLEOTIDE SEQUENCE [LARGE SCALE GENOMIC DNA]</scope>
    <source>
        <strain evidence="9">JCM 16704</strain>
    </source>
</reference>
<gene>
    <name evidence="8" type="primary">rfbD_1</name>
    <name evidence="8" type="ORF">GCM10022216_04820</name>
</gene>
<dbReference type="InterPro" id="IPR029903">
    <property type="entry name" value="RmlD-like-bd"/>
</dbReference>
<dbReference type="RefSeq" id="WP_344673084.1">
    <property type="nucleotide sequence ID" value="NZ_BAAAZI010000004.1"/>
</dbReference>
<dbReference type="PANTHER" id="PTHR10491:SF4">
    <property type="entry name" value="METHIONINE ADENOSYLTRANSFERASE 2 SUBUNIT BETA"/>
    <property type="match status" value="1"/>
</dbReference>
<evidence type="ECO:0000256" key="4">
    <source>
        <dbReference type="ARBA" id="ARBA00017099"/>
    </source>
</evidence>
<accession>A0ABP7YAR1</accession>
<evidence type="ECO:0000256" key="1">
    <source>
        <dbReference type="ARBA" id="ARBA00004781"/>
    </source>
</evidence>
<dbReference type="Pfam" id="PF04321">
    <property type="entry name" value="RmlD_sub_bind"/>
    <property type="match status" value="1"/>
</dbReference>
<keyword evidence="6" id="KW-0560">Oxidoreductase</keyword>
<dbReference type="PANTHER" id="PTHR10491">
    <property type="entry name" value="DTDP-4-DEHYDRORHAMNOSE REDUCTASE"/>
    <property type="match status" value="1"/>
</dbReference>
<keyword evidence="9" id="KW-1185">Reference proteome</keyword>
<feature type="domain" description="RmlD-like substrate binding" evidence="7">
    <location>
        <begin position="10"/>
        <end position="300"/>
    </location>
</feature>
<dbReference type="EC" id="1.1.1.133" evidence="3 6"/>
<keyword evidence="6" id="KW-0521">NADP</keyword>
<dbReference type="InterPro" id="IPR005913">
    <property type="entry name" value="dTDP_dehydrorham_reduct"/>
</dbReference>
<proteinExistence type="inferred from homology"/>